<dbReference type="SUPFAM" id="SSF55785">
    <property type="entry name" value="PYP-like sensor domain (PAS domain)"/>
    <property type="match status" value="1"/>
</dbReference>
<dbReference type="Gene3D" id="3.30.450.20">
    <property type="entry name" value="PAS domain"/>
    <property type="match status" value="1"/>
</dbReference>
<protein>
    <recommendedName>
        <fullName evidence="3">PAS domain-containing protein</fullName>
    </recommendedName>
</protein>
<dbReference type="InterPro" id="IPR035965">
    <property type="entry name" value="PAS-like_dom_sf"/>
</dbReference>
<evidence type="ECO:0000313" key="1">
    <source>
        <dbReference type="EMBL" id="MDO7845130.1"/>
    </source>
</evidence>
<sequence>MALPTAAEAGRRMAQYLLQNQFMLVLDLQVLEHVFVSPGVQALLGCPPADFILAWLYSRVHPDDAPLLGQATSSPPTTACATRPANTCACCATTFRSTSAPMVRPP</sequence>
<dbReference type="Proteomes" id="UP001167796">
    <property type="component" value="Unassembled WGS sequence"/>
</dbReference>
<accession>A0ABT9A5K9</accession>
<dbReference type="CDD" id="cd00130">
    <property type="entry name" value="PAS"/>
    <property type="match status" value="1"/>
</dbReference>
<name>A0ABT9A5K9_9BACT</name>
<comment type="caution">
    <text evidence="1">The sequence shown here is derived from an EMBL/GenBank/DDBJ whole genome shotgun (WGS) entry which is preliminary data.</text>
</comment>
<dbReference type="EMBL" id="JAUQSX010000001">
    <property type="protein sequence ID" value="MDO7845130.1"/>
    <property type="molecule type" value="Genomic_DNA"/>
</dbReference>
<dbReference type="InterPro" id="IPR000014">
    <property type="entry name" value="PAS"/>
</dbReference>
<keyword evidence="2" id="KW-1185">Reference proteome</keyword>
<evidence type="ECO:0008006" key="3">
    <source>
        <dbReference type="Google" id="ProtNLM"/>
    </source>
</evidence>
<proteinExistence type="predicted"/>
<evidence type="ECO:0000313" key="2">
    <source>
        <dbReference type="Proteomes" id="UP001167796"/>
    </source>
</evidence>
<reference evidence="1" key="1">
    <citation type="submission" date="2023-07" db="EMBL/GenBank/DDBJ databases">
        <authorList>
            <person name="Kim M.K."/>
        </authorList>
    </citation>
    <scope>NUCLEOTIDE SEQUENCE</scope>
    <source>
        <strain evidence="1">M29</strain>
    </source>
</reference>
<gene>
    <name evidence="1" type="ORF">Q5H92_02090</name>
</gene>
<dbReference type="RefSeq" id="WP_305009808.1">
    <property type="nucleotide sequence ID" value="NZ_JAUQSX010000001.1"/>
</dbReference>
<organism evidence="1 2">
    <name type="scientific">Hymenobacter mellowenesis</name>
    <dbReference type="NCBI Taxonomy" id="3063995"/>
    <lineage>
        <taxon>Bacteria</taxon>
        <taxon>Pseudomonadati</taxon>
        <taxon>Bacteroidota</taxon>
        <taxon>Cytophagia</taxon>
        <taxon>Cytophagales</taxon>
        <taxon>Hymenobacteraceae</taxon>
        <taxon>Hymenobacter</taxon>
    </lineage>
</organism>